<gene>
    <name evidence="2" type="ORF">SDC9_13764</name>
</gene>
<name>A0A644TQT5_9ZZZZ</name>
<proteinExistence type="predicted"/>
<protein>
    <recommendedName>
        <fullName evidence="1">HipA-like kinase domain-containing protein</fullName>
    </recommendedName>
</protein>
<evidence type="ECO:0000313" key="2">
    <source>
        <dbReference type="EMBL" id="MPL68051.1"/>
    </source>
</evidence>
<dbReference type="InterPro" id="IPR046748">
    <property type="entry name" value="HipA_2"/>
</dbReference>
<dbReference type="AlphaFoldDB" id="A0A644TQT5"/>
<organism evidence="2">
    <name type="scientific">bioreactor metagenome</name>
    <dbReference type="NCBI Taxonomy" id="1076179"/>
    <lineage>
        <taxon>unclassified sequences</taxon>
        <taxon>metagenomes</taxon>
        <taxon>ecological metagenomes</taxon>
    </lineage>
</organism>
<evidence type="ECO:0000259" key="1">
    <source>
        <dbReference type="Pfam" id="PF20613"/>
    </source>
</evidence>
<reference evidence="2" key="1">
    <citation type="submission" date="2019-08" db="EMBL/GenBank/DDBJ databases">
        <authorList>
            <person name="Kucharzyk K."/>
            <person name="Murdoch R.W."/>
            <person name="Higgins S."/>
            <person name="Loffler F."/>
        </authorList>
    </citation>
    <scope>NUCLEOTIDE SEQUENCE</scope>
</reference>
<accession>A0A644TQT5</accession>
<dbReference type="EMBL" id="VSSQ01000040">
    <property type="protein sequence ID" value="MPL68051.1"/>
    <property type="molecule type" value="Genomic_DNA"/>
</dbReference>
<feature type="domain" description="HipA-like kinase" evidence="1">
    <location>
        <begin position="13"/>
        <end position="239"/>
    </location>
</feature>
<sequence length="266" mass="30741">MLIATEHLGAVGVGITVPQFFRADDGNIYVVKFQDNRLNSRVAVSELFAAKIGQIMGLCFPPSDIIAVDEQMVSENPGLLEVGINVGLHFASRFLDHTEYVGKNGLYKAINVSELAGVLLFDHMFHNADRARNKKNLLLRLEGEEYKVYAIDNSHLFRSSRWAIDSFHQLGSRIKIYYVQHYRNLLKDLLYAQDFLPYLEKVKMISGEQIDCIVREIPYEWMPDEPERLALAEYTKMRRDMADEIWNRIWKQIPRSRGGRRSLFAK</sequence>
<comment type="caution">
    <text evidence="2">The sequence shown here is derived from an EMBL/GenBank/DDBJ whole genome shotgun (WGS) entry which is preliminary data.</text>
</comment>
<dbReference type="Pfam" id="PF20613">
    <property type="entry name" value="HipA_2"/>
    <property type="match status" value="1"/>
</dbReference>